<evidence type="ECO:0000259" key="5">
    <source>
        <dbReference type="PROSITE" id="PS50021"/>
    </source>
</evidence>
<evidence type="ECO:0000256" key="4">
    <source>
        <dbReference type="SAM" id="MobiDB-lite"/>
    </source>
</evidence>
<evidence type="ECO:0000256" key="1">
    <source>
        <dbReference type="ARBA" id="ARBA00022553"/>
    </source>
</evidence>
<dbReference type="PANTHER" id="PTHR23167:SF88">
    <property type="entry name" value="CALPONIN-HOMOLOGY (CH) DOMAIN-CONTAINING PROTEIN"/>
    <property type="match status" value="1"/>
</dbReference>
<dbReference type="Gene3D" id="1.10.418.10">
    <property type="entry name" value="Calponin-like domain"/>
    <property type="match status" value="1"/>
</dbReference>
<organism evidence="6 7">
    <name type="scientific">Lingula anatina</name>
    <name type="common">Brachiopod</name>
    <name type="synonym">Lingula unguis</name>
    <dbReference type="NCBI Taxonomy" id="7574"/>
    <lineage>
        <taxon>Eukaryota</taxon>
        <taxon>Metazoa</taxon>
        <taxon>Spiralia</taxon>
        <taxon>Lophotrochozoa</taxon>
        <taxon>Brachiopoda</taxon>
        <taxon>Linguliformea</taxon>
        <taxon>Lingulata</taxon>
        <taxon>Lingulida</taxon>
        <taxon>Linguloidea</taxon>
        <taxon>Lingulidae</taxon>
        <taxon>Lingula</taxon>
    </lineage>
</organism>
<dbReference type="Proteomes" id="UP000085678">
    <property type="component" value="Unplaced"/>
</dbReference>
<dbReference type="FunFam" id="1.10.418.10:FF:000009">
    <property type="entry name" value="smoothelin isoform X2"/>
    <property type="match status" value="1"/>
</dbReference>
<evidence type="ECO:0000256" key="3">
    <source>
        <dbReference type="ARBA" id="ARBA00061655"/>
    </source>
</evidence>
<dbReference type="CDD" id="cd21200">
    <property type="entry name" value="CH_SMTN-like"/>
    <property type="match status" value="1"/>
</dbReference>
<feature type="compositionally biased region" description="Low complexity" evidence="4">
    <location>
        <begin position="21"/>
        <end position="38"/>
    </location>
</feature>
<dbReference type="RefSeq" id="XP_013412526.1">
    <property type="nucleotide sequence ID" value="XM_013557072.1"/>
</dbReference>
<dbReference type="PANTHER" id="PTHR23167">
    <property type="entry name" value="CALPONIN HOMOLOGY DOMAIN-CONTAINING PROTEIN DDB_G0272472-RELATED"/>
    <property type="match status" value="1"/>
</dbReference>
<dbReference type="Pfam" id="PF00307">
    <property type="entry name" value="CH"/>
    <property type="match status" value="1"/>
</dbReference>
<dbReference type="InterPro" id="IPR001715">
    <property type="entry name" value="CH_dom"/>
</dbReference>
<feature type="domain" description="Calponin-homology (CH)" evidence="5">
    <location>
        <begin position="159"/>
        <end position="267"/>
    </location>
</feature>
<evidence type="ECO:0000256" key="2">
    <source>
        <dbReference type="ARBA" id="ARBA00023054"/>
    </source>
</evidence>
<gene>
    <name evidence="7" type="primary">LOC106175187</name>
</gene>
<dbReference type="InterPro" id="IPR036872">
    <property type="entry name" value="CH_dom_sf"/>
</dbReference>
<reference evidence="7" key="1">
    <citation type="submission" date="2025-08" db="UniProtKB">
        <authorList>
            <consortium name="RefSeq"/>
        </authorList>
    </citation>
    <scope>IDENTIFICATION</scope>
    <source>
        <tissue evidence="7">Gonads</tissue>
    </source>
</reference>
<evidence type="ECO:0000313" key="7">
    <source>
        <dbReference type="RefSeq" id="XP_013412526.1"/>
    </source>
</evidence>
<protein>
    <submittedName>
        <fullName evidence="7">Smoothelin-like isoform X2</fullName>
    </submittedName>
</protein>
<dbReference type="SUPFAM" id="SSF47576">
    <property type="entry name" value="Calponin-homology domain, CH-domain"/>
    <property type="match status" value="1"/>
</dbReference>
<name>A0A1S3JQX7_LINAN</name>
<dbReference type="SMART" id="SM00033">
    <property type="entry name" value="CH"/>
    <property type="match status" value="1"/>
</dbReference>
<proteinExistence type="inferred from homology"/>
<sequence>MECPCSNALSSLHIIDGASSKTTTTTTTKTSSGFTKKSAPPDAQSLAEQFSNCSSPGTSGSITVKYQAWNSRDGLIENTEQTKTWGGGTHNLSKSKYPSTLANLGKSRGAIAALAGAKSARAAFQGMDAKTGGAPAKPNFLQAGAGRGRGGGGVTRSPSAIKQMLLSWTQAMTKEYANYGVNITNFSSSWNDGMAFCALIHHFFPDAFDFTNLDSKNRRANFTLAFDTAEKLADISPLLDVEDMVRMKTPDWKCVFCYVQMMYRTLRSHEANQGKAEQ</sequence>
<dbReference type="GeneID" id="106175187"/>
<dbReference type="OrthoDB" id="10017054at2759"/>
<keyword evidence="2" id="KW-0175">Coiled coil</keyword>
<dbReference type="PROSITE" id="PS50021">
    <property type="entry name" value="CH"/>
    <property type="match status" value="1"/>
</dbReference>
<accession>A0A1S3JQX7</accession>
<dbReference type="AlphaFoldDB" id="A0A1S3JQX7"/>
<keyword evidence="6" id="KW-1185">Reference proteome</keyword>
<dbReference type="InterPro" id="IPR050540">
    <property type="entry name" value="F-actin_Monoox_Mical"/>
</dbReference>
<evidence type="ECO:0000313" key="6">
    <source>
        <dbReference type="Proteomes" id="UP000085678"/>
    </source>
</evidence>
<keyword evidence="1" id="KW-0597">Phosphoprotein</keyword>
<feature type="region of interest" description="Disordered" evidence="4">
    <location>
        <begin position="21"/>
        <end position="41"/>
    </location>
</feature>
<comment type="similarity">
    <text evidence="3">Belongs to the smoothelin family.</text>
</comment>